<keyword evidence="1" id="KW-1133">Transmembrane helix</keyword>
<feature type="transmembrane region" description="Helical" evidence="1">
    <location>
        <begin position="85"/>
        <end position="106"/>
    </location>
</feature>
<keyword evidence="1" id="KW-0472">Membrane</keyword>
<organism evidence="2 3">
    <name type="scientific">Coprobacter fastidiosus NSB1 = JCM 33896</name>
    <dbReference type="NCBI Taxonomy" id="1349822"/>
    <lineage>
        <taxon>Bacteria</taxon>
        <taxon>Pseudomonadati</taxon>
        <taxon>Bacteroidota</taxon>
        <taxon>Bacteroidia</taxon>
        <taxon>Bacteroidales</taxon>
        <taxon>Barnesiellaceae</taxon>
        <taxon>Coprobacter</taxon>
    </lineage>
</organism>
<dbReference type="OrthoDB" id="1093343at2"/>
<feature type="transmembrane region" description="Helical" evidence="1">
    <location>
        <begin position="62"/>
        <end position="79"/>
    </location>
</feature>
<gene>
    <name evidence="2" type="ORF">BC742_0485</name>
</gene>
<feature type="transmembrane region" description="Helical" evidence="1">
    <location>
        <begin position="118"/>
        <end position="144"/>
    </location>
</feature>
<evidence type="ECO:0000256" key="1">
    <source>
        <dbReference type="SAM" id="Phobius"/>
    </source>
</evidence>
<evidence type="ECO:0000313" key="2">
    <source>
        <dbReference type="EMBL" id="RKT61439.1"/>
    </source>
</evidence>
<comment type="caution">
    <text evidence="2">The sequence shown here is derived from an EMBL/GenBank/DDBJ whole genome shotgun (WGS) entry which is preliminary data.</text>
</comment>
<dbReference type="GeneID" id="92927634"/>
<dbReference type="EMBL" id="RBXN01000001">
    <property type="protein sequence ID" value="RKT61439.1"/>
    <property type="molecule type" value="Genomic_DNA"/>
</dbReference>
<evidence type="ECO:0008006" key="4">
    <source>
        <dbReference type="Google" id="ProtNLM"/>
    </source>
</evidence>
<feature type="transmembrane region" description="Helical" evidence="1">
    <location>
        <begin position="202"/>
        <end position="229"/>
    </location>
</feature>
<feature type="transmembrane region" description="Helical" evidence="1">
    <location>
        <begin position="12"/>
        <end position="31"/>
    </location>
</feature>
<feature type="transmembrane region" description="Helical" evidence="1">
    <location>
        <begin position="332"/>
        <end position="354"/>
    </location>
</feature>
<proteinExistence type="predicted"/>
<keyword evidence="3" id="KW-1185">Reference proteome</keyword>
<feature type="transmembrane region" description="Helical" evidence="1">
    <location>
        <begin position="366"/>
        <end position="390"/>
    </location>
</feature>
<sequence length="403" mass="46324">MVLSSVSPNISRKIFIIGTTLLFISPAFALGDGARNLLLIIAMGISPILFLFYPIIKIKTDLPLIIFILMSIFFPLLNHPESMRWSTVLYGCMFVIYFMTLTKVLYISDIDADGYLRFLKVLIFAYFIVLVIQQICVLTGLPILNVSNYNPETPWKLNSLMSEPEHSGRMMAILMYSYLTIKENVTRKVLILKEEWRDDKGVWIAFLWSMITMMSAGAYLFLLIVLFKFFNRKTLFSLLILLSIIIVIVRIFEIDSFMRTYRLAVATFSFDMREMVRADHSGALRIIPAMVCFDQINLASFDGWFGKGIDFISTIMSKSIWGVQQGYTGGGLLLYAVEYGFLPFILITLFSFKICYDTSNKIASIAFWFFSVFLTGINLQITWAVIMLFYTNKEILKRCHCFS</sequence>
<reference evidence="2 3" key="1">
    <citation type="submission" date="2018-10" db="EMBL/GenBank/DDBJ databases">
        <title>Genomic Encyclopedia of Archaeal and Bacterial Type Strains, Phase II (KMG-II): from individual species to whole genera.</title>
        <authorList>
            <person name="Goeker M."/>
        </authorList>
    </citation>
    <scope>NUCLEOTIDE SEQUENCE [LARGE SCALE GENOMIC DNA]</scope>
    <source>
        <strain evidence="2 3">NSB1</strain>
    </source>
</reference>
<dbReference type="RefSeq" id="WP_022602650.1">
    <property type="nucleotide sequence ID" value="NZ_KI440833.1"/>
</dbReference>
<name>A0A495WJ82_9BACT</name>
<dbReference type="Proteomes" id="UP000269493">
    <property type="component" value="Unassembled WGS sequence"/>
</dbReference>
<protein>
    <recommendedName>
        <fullName evidence="4">O-antigen ligase-like membrane protein</fullName>
    </recommendedName>
</protein>
<accession>A0A495WJ82</accession>
<dbReference type="AlphaFoldDB" id="A0A495WJ82"/>
<keyword evidence="1" id="KW-0812">Transmembrane</keyword>
<feature type="transmembrane region" description="Helical" evidence="1">
    <location>
        <begin position="235"/>
        <end position="252"/>
    </location>
</feature>
<evidence type="ECO:0000313" key="3">
    <source>
        <dbReference type="Proteomes" id="UP000269493"/>
    </source>
</evidence>
<feature type="transmembrane region" description="Helical" evidence="1">
    <location>
        <begin position="37"/>
        <end position="55"/>
    </location>
</feature>